<feature type="region of interest" description="Disordered" evidence="1">
    <location>
        <begin position="153"/>
        <end position="198"/>
    </location>
</feature>
<dbReference type="HOGENOM" id="CLU_994955_0_0_1"/>
<feature type="region of interest" description="Disordered" evidence="1">
    <location>
        <begin position="257"/>
        <end position="280"/>
    </location>
</feature>
<keyword evidence="3" id="KW-1185">Reference proteome</keyword>
<feature type="compositionally biased region" description="Basic and acidic residues" evidence="1">
    <location>
        <begin position="82"/>
        <end position="98"/>
    </location>
</feature>
<organism evidence="2 3">
    <name type="scientific">Megaselia scalaris</name>
    <name type="common">Humpbacked fly</name>
    <name type="synonym">Phora scalaris</name>
    <dbReference type="NCBI Taxonomy" id="36166"/>
    <lineage>
        <taxon>Eukaryota</taxon>
        <taxon>Metazoa</taxon>
        <taxon>Ecdysozoa</taxon>
        <taxon>Arthropoda</taxon>
        <taxon>Hexapoda</taxon>
        <taxon>Insecta</taxon>
        <taxon>Pterygota</taxon>
        <taxon>Neoptera</taxon>
        <taxon>Endopterygota</taxon>
        <taxon>Diptera</taxon>
        <taxon>Brachycera</taxon>
        <taxon>Muscomorpha</taxon>
        <taxon>Platypezoidea</taxon>
        <taxon>Phoridae</taxon>
        <taxon>Megaseliini</taxon>
        <taxon>Megaselia</taxon>
    </lineage>
</organism>
<dbReference type="EMBL" id="CAQQ02189808">
    <property type="status" value="NOT_ANNOTATED_CDS"/>
    <property type="molecule type" value="Genomic_DNA"/>
</dbReference>
<evidence type="ECO:0000313" key="2">
    <source>
        <dbReference type="EnsemblMetazoa" id="MESCA010402-PA"/>
    </source>
</evidence>
<feature type="compositionally biased region" description="Basic and acidic residues" evidence="1">
    <location>
        <begin position="179"/>
        <end position="195"/>
    </location>
</feature>
<dbReference type="Proteomes" id="UP000015102">
    <property type="component" value="Unassembled WGS sequence"/>
</dbReference>
<evidence type="ECO:0000313" key="3">
    <source>
        <dbReference type="Proteomes" id="UP000015102"/>
    </source>
</evidence>
<reference evidence="3" key="1">
    <citation type="submission" date="2013-02" db="EMBL/GenBank/DDBJ databases">
        <authorList>
            <person name="Hughes D."/>
        </authorList>
    </citation>
    <scope>NUCLEOTIDE SEQUENCE</scope>
    <source>
        <strain>Durham</strain>
        <strain evidence="3">NC isolate 2 -- Noor lab</strain>
    </source>
</reference>
<dbReference type="EnsemblMetazoa" id="MESCA010402-RA">
    <property type="protein sequence ID" value="MESCA010402-PA"/>
    <property type="gene ID" value="MESCA010402"/>
</dbReference>
<evidence type="ECO:0000256" key="1">
    <source>
        <dbReference type="SAM" id="MobiDB-lite"/>
    </source>
</evidence>
<feature type="region of interest" description="Disordered" evidence="1">
    <location>
        <begin position="74"/>
        <end position="134"/>
    </location>
</feature>
<dbReference type="STRING" id="36166.T1H2F7"/>
<feature type="compositionally biased region" description="Basic and acidic residues" evidence="1">
    <location>
        <begin position="153"/>
        <end position="169"/>
    </location>
</feature>
<proteinExistence type="predicted"/>
<protein>
    <submittedName>
        <fullName evidence="2">Uncharacterized protein</fullName>
    </submittedName>
</protein>
<reference evidence="2" key="2">
    <citation type="submission" date="2015-06" db="UniProtKB">
        <authorList>
            <consortium name="EnsemblMetazoa"/>
        </authorList>
    </citation>
    <scope>IDENTIFICATION</scope>
</reference>
<feature type="compositionally biased region" description="Pro residues" evidence="1">
    <location>
        <begin position="265"/>
        <end position="280"/>
    </location>
</feature>
<accession>T1H2F7</accession>
<sequence length="280" mass="32151">MFSHIFLTTLNTKCITQTGYQEAKEEEYDPFESAKRQLEELCGDDTSSTLNRSLSFRSTSVLAPRPNFLTIQRRRPATSRGLFDDHQSPSKDFTETPRKTAIPNSPKIVRRDSATRNNIRLKKEESYSPPSTRIPLSKTDSLAIFLKYENQVKDEKSSPATAKDLKDKSNNLSKQSSFNEKENQEDTKEYEKSSSESRNLLKRQLLLERNQFLFEGAEDTKAKSVEKKIDSPEIPEFDEFDFQEFLSSFESEEKDLPIFKNCQDFPPPPPPPPPSPHSLL</sequence>
<name>T1H2F7_MEGSC</name>
<dbReference type="AlphaFoldDB" id="T1H2F7"/>